<dbReference type="AlphaFoldDB" id="A0A1C4FVM6"/>
<proteinExistence type="predicted"/>
<keyword evidence="3" id="KW-1185">Reference proteome</keyword>
<dbReference type="InterPro" id="IPR053144">
    <property type="entry name" value="Acetyltransferase_Butenolide"/>
</dbReference>
<dbReference type="Gene3D" id="3.40.630.30">
    <property type="match status" value="1"/>
</dbReference>
<evidence type="ECO:0000313" key="2">
    <source>
        <dbReference type="EMBL" id="SCC59723.1"/>
    </source>
</evidence>
<dbReference type="SUPFAM" id="SSF55729">
    <property type="entry name" value="Acyl-CoA N-acyltransferases (Nat)"/>
    <property type="match status" value="1"/>
</dbReference>
<dbReference type="OrthoDB" id="3216107at2"/>
<protein>
    <submittedName>
        <fullName evidence="2">Acetyltransferase (GNAT) domain-containing protein</fullName>
    </submittedName>
</protein>
<dbReference type="PROSITE" id="PS51186">
    <property type="entry name" value="GNAT"/>
    <property type="match status" value="1"/>
</dbReference>
<organism evidence="2 3">
    <name type="scientific">Chitinophaga costaii</name>
    <dbReference type="NCBI Taxonomy" id="1335309"/>
    <lineage>
        <taxon>Bacteria</taxon>
        <taxon>Pseudomonadati</taxon>
        <taxon>Bacteroidota</taxon>
        <taxon>Chitinophagia</taxon>
        <taxon>Chitinophagales</taxon>
        <taxon>Chitinophagaceae</taxon>
        <taxon>Chitinophaga</taxon>
    </lineage>
</organism>
<feature type="domain" description="N-acetyltransferase" evidence="1">
    <location>
        <begin position="8"/>
        <end position="139"/>
    </location>
</feature>
<dbReference type="CDD" id="cd04301">
    <property type="entry name" value="NAT_SF"/>
    <property type="match status" value="1"/>
</dbReference>
<accession>A0A1C4FVM6</accession>
<dbReference type="Proteomes" id="UP000242818">
    <property type="component" value="Unassembled WGS sequence"/>
</dbReference>
<dbReference type="RefSeq" id="WP_089714970.1">
    <property type="nucleotide sequence ID" value="NZ_FMAR01000017.1"/>
</dbReference>
<name>A0A1C4FVM6_9BACT</name>
<keyword evidence="2" id="KW-0808">Transferase</keyword>
<reference evidence="2 3" key="1">
    <citation type="submission" date="2016-08" db="EMBL/GenBank/DDBJ databases">
        <authorList>
            <person name="Seilhamer J.J."/>
        </authorList>
    </citation>
    <scope>NUCLEOTIDE SEQUENCE [LARGE SCALE GENOMIC DNA]</scope>
    <source>
        <strain evidence="2 3">A37T2</strain>
    </source>
</reference>
<evidence type="ECO:0000313" key="3">
    <source>
        <dbReference type="Proteomes" id="UP000242818"/>
    </source>
</evidence>
<dbReference type="PANTHER" id="PTHR43233:SF1">
    <property type="entry name" value="FAMILY N-ACETYLTRANSFERASE, PUTATIVE (AFU_ORTHOLOGUE AFUA_6G03350)-RELATED"/>
    <property type="match status" value="1"/>
</dbReference>
<evidence type="ECO:0000259" key="1">
    <source>
        <dbReference type="PROSITE" id="PS51186"/>
    </source>
</evidence>
<sequence>METRQADFTISTDKQRLDVPAIHAFLSQTYWARHLPLYILEKAIENSLCYGVYHQEAQIGFARVITDQSTFAYLADVYILEQYRGRGLARWLVKTILEHPSLQTLRGFWLSTRDAHSLYAPFGFEVHPQPGRVMKKTLVTDYRTFPPNPDA</sequence>
<dbReference type="PANTHER" id="PTHR43233">
    <property type="entry name" value="FAMILY N-ACETYLTRANSFERASE, PUTATIVE (AFU_ORTHOLOGUE AFUA_6G03350)-RELATED"/>
    <property type="match status" value="1"/>
</dbReference>
<gene>
    <name evidence="2" type="ORF">GA0116948_11748</name>
</gene>
<dbReference type="GO" id="GO:0016747">
    <property type="term" value="F:acyltransferase activity, transferring groups other than amino-acyl groups"/>
    <property type="evidence" value="ECO:0007669"/>
    <property type="project" value="InterPro"/>
</dbReference>
<dbReference type="InterPro" id="IPR000182">
    <property type="entry name" value="GNAT_dom"/>
</dbReference>
<dbReference type="InterPro" id="IPR016181">
    <property type="entry name" value="Acyl_CoA_acyltransferase"/>
</dbReference>
<dbReference type="STRING" id="1335309.GA0116948_11748"/>
<dbReference type="EMBL" id="FMAR01000017">
    <property type="protein sequence ID" value="SCC59723.1"/>
    <property type="molecule type" value="Genomic_DNA"/>
</dbReference>
<dbReference type="Pfam" id="PF13508">
    <property type="entry name" value="Acetyltransf_7"/>
    <property type="match status" value="1"/>
</dbReference>